<dbReference type="InterPro" id="IPR029068">
    <property type="entry name" value="Glyas_Bleomycin-R_OHBP_Dase"/>
</dbReference>
<dbReference type="OrthoDB" id="4725692at2"/>
<keyword evidence="2" id="KW-0456">Lyase</keyword>
<dbReference type="AlphaFoldDB" id="A0A4R7NXM5"/>
<dbReference type="Pfam" id="PF00903">
    <property type="entry name" value="Glyoxalase"/>
    <property type="match status" value="1"/>
</dbReference>
<dbReference type="CDD" id="cd06587">
    <property type="entry name" value="VOC"/>
    <property type="match status" value="1"/>
</dbReference>
<dbReference type="RefSeq" id="WP_133883223.1">
    <property type="nucleotide sequence ID" value="NZ_MWIN01000008.1"/>
</dbReference>
<organism evidence="2 3">
    <name type="scientific">Panacagrimonas perspica</name>
    <dbReference type="NCBI Taxonomy" id="381431"/>
    <lineage>
        <taxon>Bacteria</taxon>
        <taxon>Pseudomonadati</taxon>
        <taxon>Pseudomonadota</taxon>
        <taxon>Gammaproteobacteria</taxon>
        <taxon>Nevskiales</taxon>
        <taxon>Nevskiaceae</taxon>
        <taxon>Panacagrimonas</taxon>
    </lineage>
</organism>
<keyword evidence="3" id="KW-1185">Reference proteome</keyword>
<dbReference type="EMBL" id="SOBT01000011">
    <property type="protein sequence ID" value="TDU25612.1"/>
    <property type="molecule type" value="Genomic_DNA"/>
</dbReference>
<dbReference type="InterPro" id="IPR037523">
    <property type="entry name" value="VOC_core"/>
</dbReference>
<accession>A0A4R7NXM5</accession>
<dbReference type="SUPFAM" id="SSF54593">
    <property type="entry name" value="Glyoxalase/Bleomycin resistance protein/Dihydroxybiphenyl dioxygenase"/>
    <property type="match status" value="1"/>
</dbReference>
<gene>
    <name evidence="2" type="ORF">DFR24_4054</name>
</gene>
<reference evidence="2 3" key="1">
    <citation type="submission" date="2019-03" db="EMBL/GenBank/DDBJ databases">
        <title>Genomic Encyclopedia of Type Strains, Phase IV (KMG-IV): sequencing the most valuable type-strain genomes for metagenomic binning, comparative biology and taxonomic classification.</title>
        <authorList>
            <person name="Goeker M."/>
        </authorList>
    </citation>
    <scope>NUCLEOTIDE SEQUENCE [LARGE SCALE GENOMIC DNA]</scope>
    <source>
        <strain evidence="2 3">DSM 26377</strain>
    </source>
</reference>
<dbReference type="Gene3D" id="3.10.180.10">
    <property type="entry name" value="2,3-Dihydroxybiphenyl 1,2-Dioxygenase, domain 1"/>
    <property type="match status" value="1"/>
</dbReference>
<dbReference type="GO" id="GO:0016829">
    <property type="term" value="F:lyase activity"/>
    <property type="evidence" value="ECO:0007669"/>
    <property type="project" value="UniProtKB-KW"/>
</dbReference>
<sequence>MRLAKPHLDLGLFTNGIQEQRAFWTDTVGLRLDHELEMGPGWVQHRFDAWGSVIKVNHRSERLPVLPPSGYVGLSIVTDGPPLSARDADGNAVRTVARGTHGLVRIGITVRSPDPDRLTAFYCDVLEFDRVDERTVRAGDTLIFVERGPGGSDTEDFIGPGYRYLTVQIFDADQALREIAARGGRVARQAVSFRDVARYGLVKDPDGNWIEISARASLTGIKPV</sequence>
<dbReference type="InterPro" id="IPR004360">
    <property type="entry name" value="Glyas_Fos-R_dOase_dom"/>
</dbReference>
<evidence type="ECO:0000313" key="2">
    <source>
        <dbReference type="EMBL" id="TDU25612.1"/>
    </source>
</evidence>
<dbReference type="PROSITE" id="PS51819">
    <property type="entry name" value="VOC"/>
    <property type="match status" value="1"/>
</dbReference>
<comment type="caution">
    <text evidence="2">The sequence shown here is derived from an EMBL/GenBank/DDBJ whole genome shotgun (WGS) entry which is preliminary data.</text>
</comment>
<name>A0A4R7NXM5_9GAMM</name>
<evidence type="ECO:0000313" key="3">
    <source>
        <dbReference type="Proteomes" id="UP000295341"/>
    </source>
</evidence>
<dbReference type="Proteomes" id="UP000295341">
    <property type="component" value="Unassembled WGS sequence"/>
</dbReference>
<feature type="domain" description="VOC" evidence="1">
    <location>
        <begin position="102"/>
        <end position="215"/>
    </location>
</feature>
<proteinExistence type="predicted"/>
<evidence type="ECO:0000259" key="1">
    <source>
        <dbReference type="PROSITE" id="PS51819"/>
    </source>
</evidence>
<protein>
    <submittedName>
        <fullName evidence="2">Lactoylglutathione lyase</fullName>
    </submittedName>
</protein>